<keyword evidence="6" id="KW-1185">Reference proteome</keyword>
<evidence type="ECO:0000259" key="4">
    <source>
        <dbReference type="SMART" id="SM00906"/>
    </source>
</evidence>
<dbReference type="OrthoDB" id="424974at2759"/>
<feature type="region of interest" description="Disordered" evidence="3">
    <location>
        <begin position="1"/>
        <end position="42"/>
    </location>
</feature>
<evidence type="ECO:0000256" key="2">
    <source>
        <dbReference type="ARBA" id="ARBA00023242"/>
    </source>
</evidence>
<dbReference type="HOGENOM" id="CLU_007340_4_1_1"/>
<dbReference type="GO" id="GO:0003677">
    <property type="term" value="F:DNA binding"/>
    <property type="evidence" value="ECO:0007669"/>
    <property type="project" value="InterPro"/>
</dbReference>
<reference evidence="6" key="2">
    <citation type="submission" date="2015-01" db="EMBL/GenBank/DDBJ databases">
        <title>Evolutionary Origins and Diversification of the Mycorrhizal Mutualists.</title>
        <authorList>
            <consortium name="DOE Joint Genome Institute"/>
            <consortium name="Mycorrhizal Genomics Consortium"/>
            <person name="Kohler A."/>
            <person name="Kuo A."/>
            <person name="Nagy L.G."/>
            <person name="Floudas D."/>
            <person name="Copeland A."/>
            <person name="Barry K.W."/>
            <person name="Cichocki N."/>
            <person name="Veneault-Fourrey C."/>
            <person name="LaButti K."/>
            <person name="Lindquist E.A."/>
            <person name="Lipzen A."/>
            <person name="Lundell T."/>
            <person name="Morin E."/>
            <person name="Murat C."/>
            <person name="Riley R."/>
            <person name="Ohm R."/>
            <person name="Sun H."/>
            <person name="Tunlid A."/>
            <person name="Henrissat B."/>
            <person name="Grigoriev I.V."/>
            <person name="Hibbett D.S."/>
            <person name="Martin F."/>
        </authorList>
    </citation>
    <scope>NUCLEOTIDE SEQUENCE [LARGE SCALE GENOMIC DNA]</scope>
    <source>
        <strain evidence="6">Foug A</strain>
    </source>
</reference>
<feature type="compositionally biased region" description="Polar residues" evidence="3">
    <location>
        <begin position="674"/>
        <end position="683"/>
    </location>
</feature>
<dbReference type="SMART" id="SM00906">
    <property type="entry name" value="Fungal_trans"/>
    <property type="match status" value="1"/>
</dbReference>
<evidence type="ECO:0000256" key="1">
    <source>
        <dbReference type="ARBA" id="ARBA00004123"/>
    </source>
</evidence>
<reference evidence="5 6" key="1">
    <citation type="submission" date="2014-04" db="EMBL/GenBank/DDBJ databases">
        <authorList>
            <consortium name="DOE Joint Genome Institute"/>
            <person name="Kuo A."/>
            <person name="Kohler A."/>
            <person name="Nagy L.G."/>
            <person name="Floudas D."/>
            <person name="Copeland A."/>
            <person name="Barry K.W."/>
            <person name="Cichocki N."/>
            <person name="Veneault-Fourrey C."/>
            <person name="LaButti K."/>
            <person name="Lindquist E.A."/>
            <person name="Lipzen A."/>
            <person name="Lundell T."/>
            <person name="Morin E."/>
            <person name="Murat C."/>
            <person name="Sun H."/>
            <person name="Tunlid A."/>
            <person name="Henrissat B."/>
            <person name="Grigoriev I.V."/>
            <person name="Hibbett D.S."/>
            <person name="Martin F."/>
            <person name="Nordberg H.P."/>
            <person name="Cantor M.N."/>
            <person name="Hua S.X."/>
        </authorList>
    </citation>
    <scope>NUCLEOTIDE SEQUENCE [LARGE SCALE GENOMIC DNA]</scope>
    <source>
        <strain evidence="5 6">Foug A</strain>
    </source>
</reference>
<dbReference type="AlphaFoldDB" id="A0A0C3DYK5"/>
<dbReference type="EMBL" id="KN822053">
    <property type="protein sequence ID" value="KIM61299.1"/>
    <property type="molecule type" value="Genomic_DNA"/>
</dbReference>
<comment type="subcellular location">
    <subcellularLocation>
        <location evidence="1">Nucleus</location>
    </subcellularLocation>
</comment>
<dbReference type="Pfam" id="PF04082">
    <property type="entry name" value="Fungal_trans"/>
    <property type="match status" value="1"/>
</dbReference>
<dbReference type="PANTHER" id="PTHR31001:SF56">
    <property type="entry name" value="ZN(2)-C6 FUNGAL-TYPE DOMAIN-CONTAINING PROTEIN"/>
    <property type="match status" value="1"/>
</dbReference>
<feature type="compositionally biased region" description="Polar residues" evidence="3">
    <location>
        <begin position="653"/>
        <end position="665"/>
    </location>
</feature>
<evidence type="ECO:0000256" key="3">
    <source>
        <dbReference type="SAM" id="MobiDB-lite"/>
    </source>
</evidence>
<dbReference type="GO" id="GO:0008270">
    <property type="term" value="F:zinc ion binding"/>
    <property type="evidence" value="ECO:0007669"/>
    <property type="project" value="InterPro"/>
</dbReference>
<keyword evidence="2" id="KW-0539">Nucleus</keyword>
<protein>
    <recommendedName>
        <fullName evidence="4">Xylanolytic transcriptional activator regulatory domain-containing protein</fullName>
    </recommendedName>
</protein>
<dbReference type="GO" id="GO:0005634">
    <property type="term" value="C:nucleus"/>
    <property type="evidence" value="ECO:0007669"/>
    <property type="project" value="UniProtKB-SubCell"/>
</dbReference>
<dbReference type="CDD" id="cd12148">
    <property type="entry name" value="fungal_TF_MHR"/>
    <property type="match status" value="1"/>
</dbReference>
<name>A0A0C3DYK5_9AGAM</name>
<dbReference type="InParanoid" id="A0A0C3DYK5"/>
<feature type="compositionally biased region" description="Low complexity" evidence="3">
    <location>
        <begin position="687"/>
        <end position="704"/>
    </location>
</feature>
<feature type="domain" description="Xylanolytic transcriptional activator regulatory" evidence="4">
    <location>
        <begin position="255"/>
        <end position="329"/>
    </location>
</feature>
<dbReference type="STRING" id="1036808.A0A0C3DYK5"/>
<dbReference type="PANTHER" id="PTHR31001">
    <property type="entry name" value="UNCHARACTERIZED TRANSCRIPTIONAL REGULATORY PROTEIN"/>
    <property type="match status" value="1"/>
</dbReference>
<dbReference type="Proteomes" id="UP000053989">
    <property type="component" value="Unassembled WGS sequence"/>
</dbReference>
<dbReference type="InterPro" id="IPR050613">
    <property type="entry name" value="Sec_Metabolite_Reg"/>
</dbReference>
<evidence type="ECO:0000313" key="6">
    <source>
        <dbReference type="Proteomes" id="UP000053989"/>
    </source>
</evidence>
<sequence>MTEKIKQLEQALEETQNSSDPAKLHPLLGESSRPVSEDPPDVHTLFDDDGQVREMTDVMGSLSIGQFGQAKYHGESASSEYFQQLLEPADISRSLTDLKNLGLPPEIIELCNAYPFGFRENPYTKYPFTPYIPAQERALHLTDLYYENMAWMHDPIPRSDFITSIINPLYGNLNFVNLDRIHSHTLSVFFILLASGSLYDCESSTMLERERYYALGRAALCVDSMLNEATCSTVQAIFMTIRFIYHSDRSNNEGRWLLTGLCVRAAQIVSPRQRDSAGWNLGPEEVRRRRTLFWELFMYDAWTGIVNGRPPALNINHTDCKFPEDTDASMTPSGNEEMGWHSWKFRYSASCLTVSINHVFNMRPPSYSAVLELDLKIRKFFMPFHLQCPMESSEVGRVWSHESTKAMQQYFALCIRESNLLYIHRSYFAQAISEAPDGPLQHKYSPSVIAAYRSACRLIFSLRGLYAVHPTAAGMQWFFWSSVFSSCVILGALIAESPRCTLSSNAMKELDQAISLYELGSEPCRPPAILPVLQKLRQRAFSSLSGLQAGSSLPPRHSHSPVADELDVLKGRKSVITCSPSHSPATSSASYPYRFKNLSEDFKDQLGSTSQPSHMNYCASPFDHDPPASNTYYASPSSSRDSFGGGFSYFDPTVQNTPPGMSQLGQLVVHPASAGSSPSQQVPISARRPQQQRLQSKQQFPQQPHVSHVSSAPPAPQSQNREEVWRQFANNLDVNWGS</sequence>
<dbReference type="InterPro" id="IPR007219">
    <property type="entry name" value="XnlR_reg_dom"/>
</dbReference>
<proteinExistence type="predicted"/>
<feature type="region of interest" description="Disordered" evidence="3">
    <location>
        <begin position="644"/>
        <end position="723"/>
    </location>
</feature>
<evidence type="ECO:0000313" key="5">
    <source>
        <dbReference type="EMBL" id="KIM61299.1"/>
    </source>
</evidence>
<gene>
    <name evidence="5" type="ORF">SCLCIDRAFT_122275</name>
</gene>
<dbReference type="GO" id="GO:0006351">
    <property type="term" value="P:DNA-templated transcription"/>
    <property type="evidence" value="ECO:0007669"/>
    <property type="project" value="InterPro"/>
</dbReference>
<organism evidence="5 6">
    <name type="scientific">Scleroderma citrinum Foug A</name>
    <dbReference type="NCBI Taxonomy" id="1036808"/>
    <lineage>
        <taxon>Eukaryota</taxon>
        <taxon>Fungi</taxon>
        <taxon>Dikarya</taxon>
        <taxon>Basidiomycota</taxon>
        <taxon>Agaricomycotina</taxon>
        <taxon>Agaricomycetes</taxon>
        <taxon>Agaricomycetidae</taxon>
        <taxon>Boletales</taxon>
        <taxon>Sclerodermatineae</taxon>
        <taxon>Sclerodermataceae</taxon>
        <taxon>Scleroderma</taxon>
    </lineage>
</organism>
<accession>A0A0C3DYK5</accession>